<organism evidence="2 3">
    <name type="scientific">Plakobranchus ocellatus</name>
    <dbReference type="NCBI Taxonomy" id="259542"/>
    <lineage>
        <taxon>Eukaryota</taxon>
        <taxon>Metazoa</taxon>
        <taxon>Spiralia</taxon>
        <taxon>Lophotrochozoa</taxon>
        <taxon>Mollusca</taxon>
        <taxon>Gastropoda</taxon>
        <taxon>Heterobranchia</taxon>
        <taxon>Euthyneura</taxon>
        <taxon>Panpulmonata</taxon>
        <taxon>Sacoglossa</taxon>
        <taxon>Placobranchoidea</taxon>
        <taxon>Plakobranchidae</taxon>
        <taxon>Plakobranchus</taxon>
    </lineage>
</organism>
<evidence type="ECO:0000313" key="3">
    <source>
        <dbReference type="Proteomes" id="UP000735302"/>
    </source>
</evidence>
<name>A0AAV3Z405_9GAST</name>
<accession>A0AAV3Z405</accession>
<evidence type="ECO:0000256" key="1">
    <source>
        <dbReference type="SAM" id="MobiDB-lite"/>
    </source>
</evidence>
<comment type="caution">
    <text evidence="2">The sequence shown here is derived from an EMBL/GenBank/DDBJ whole genome shotgun (WGS) entry which is preliminary data.</text>
</comment>
<keyword evidence="3" id="KW-1185">Reference proteome</keyword>
<dbReference type="AlphaFoldDB" id="A0AAV3Z405"/>
<proteinExistence type="predicted"/>
<evidence type="ECO:0000313" key="2">
    <source>
        <dbReference type="EMBL" id="GFN90154.1"/>
    </source>
</evidence>
<sequence length="97" mass="11318">RFRSSRRDDRPVSEVPSLGGQESQDGDSFAGSMEESFLTPRRVLRRKQDRVNSFGRKGKRVTPVERVRRLEEMKDRENLAAYHSKSRSYIKTLQCSQ</sequence>
<protein>
    <submittedName>
        <fullName evidence="2">Uncharacterized protein</fullName>
    </submittedName>
</protein>
<feature type="non-terminal residue" evidence="2">
    <location>
        <position position="1"/>
    </location>
</feature>
<reference evidence="2 3" key="1">
    <citation type="journal article" date="2021" name="Elife">
        <title>Chloroplast acquisition without the gene transfer in kleptoplastic sea slugs, Plakobranchus ocellatus.</title>
        <authorList>
            <person name="Maeda T."/>
            <person name="Takahashi S."/>
            <person name="Yoshida T."/>
            <person name="Shimamura S."/>
            <person name="Takaki Y."/>
            <person name="Nagai Y."/>
            <person name="Toyoda A."/>
            <person name="Suzuki Y."/>
            <person name="Arimoto A."/>
            <person name="Ishii H."/>
            <person name="Satoh N."/>
            <person name="Nishiyama T."/>
            <person name="Hasebe M."/>
            <person name="Maruyama T."/>
            <person name="Minagawa J."/>
            <person name="Obokata J."/>
            <person name="Shigenobu S."/>
        </authorList>
    </citation>
    <scope>NUCLEOTIDE SEQUENCE [LARGE SCALE GENOMIC DNA]</scope>
</reference>
<gene>
    <name evidence="2" type="ORF">PoB_001666000</name>
</gene>
<dbReference type="EMBL" id="BLXT01001996">
    <property type="protein sequence ID" value="GFN90154.1"/>
    <property type="molecule type" value="Genomic_DNA"/>
</dbReference>
<feature type="compositionally biased region" description="Basic and acidic residues" evidence="1">
    <location>
        <begin position="1"/>
        <end position="12"/>
    </location>
</feature>
<dbReference type="Proteomes" id="UP000735302">
    <property type="component" value="Unassembled WGS sequence"/>
</dbReference>
<feature type="region of interest" description="Disordered" evidence="1">
    <location>
        <begin position="1"/>
        <end position="41"/>
    </location>
</feature>